<feature type="region of interest" description="Disordered" evidence="1">
    <location>
        <begin position="215"/>
        <end position="240"/>
    </location>
</feature>
<feature type="compositionally biased region" description="Low complexity" evidence="1">
    <location>
        <begin position="998"/>
        <end position="1010"/>
    </location>
</feature>
<feature type="region of interest" description="Disordered" evidence="1">
    <location>
        <begin position="24"/>
        <end position="95"/>
    </location>
</feature>
<accession>A0A1B7NZD5</accession>
<dbReference type="AlphaFoldDB" id="A0A1B7NZD5"/>
<dbReference type="Proteomes" id="UP000091918">
    <property type="component" value="Unassembled WGS sequence"/>
</dbReference>
<feature type="region of interest" description="Disordered" evidence="1">
    <location>
        <begin position="922"/>
        <end position="1015"/>
    </location>
</feature>
<feature type="region of interest" description="Disordered" evidence="1">
    <location>
        <begin position="153"/>
        <end position="187"/>
    </location>
</feature>
<organism evidence="2 3">
    <name type="scientific">Emergomyces africanus</name>
    <dbReference type="NCBI Taxonomy" id="1955775"/>
    <lineage>
        <taxon>Eukaryota</taxon>
        <taxon>Fungi</taxon>
        <taxon>Dikarya</taxon>
        <taxon>Ascomycota</taxon>
        <taxon>Pezizomycotina</taxon>
        <taxon>Eurotiomycetes</taxon>
        <taxon>Eurotiomycetidae</taxon>
        <taxon>Onygenales</taxon>
        <taxon>Ajellomycetaceae</taxon>
        <taxon>Emergomyces</taxon>
    </lineage>
</organism>
<feature type="region of interest" description="Disordered" evidence="1">
    <location>
        <begin position="1049"/>
        <end position="1078"/>
    </location>
</feature>
<dbReference type="EMBL" id="LGUA01000352">
    <property type="protein sequence ID" value="OAX82126.1"/>
    <property type="molecule type" value="Genomic_DNA"/>
</dbReference>
<evidence type="ECO:0000313" key="2">
    <source>
        <dbReference type="EMBL" id="OAX82126.1"/>
    </source>
</evidence>
<feature type="compositionally biased region" description="Low complexity" evidence="1">
    <location>
        <begin position="34"/>
        <end position="52"/>
    </location>
</feature>
<sequence length="1113" mass="120837">MGGTTVTYNHTQPLVAERPIVTLVDDETDSGGYSRTSPSSRTSRTSRTSTQSDHPHPAKRQRTNSYNLRQSKTWQGFGSPDIPTTSKIQTHKHPSLGHPFSPLGHVSALDKERDIHSVIESKSDLFSFAKHLRDNNPIAVAIWLAQNIHNIKKKQSSHPRNPSLEEDALINNTSQRPKRRRSQIMKDANVYPASEVRLSGSRKFPEFNREHNCESQTATTTMDIEQSHGEQNPSLDSYSTKPFHCQTDLKARRIATKLAKLQQFKPGFGDSLFDTMLDNHRIDADTATAGKLLVNALLAPICPEPQSICQAATDALIEALDLESPLSSRFTKAFAILSNDPDVQRVVDVIVAQINSCEFGMGLDGEYDVHCGLSSYHSPNASHSPQCVNEKQTPIVARALDKHLDSPQRSPSACSSISSSSCSSRHFLHENNFSNTSSVSTESQNRSVTENLLSSATLPRHSSTKGQVPKAPKIAEEKTIANTCKESNDSKSDMDATNRGGSNPSNAADLALASPNRRMTARSIDEIATLARVNGRTRTAATRQPKRQFASPSVDQIAAAASLGKFMSTKAPRSKLPKQQCKAPRKTKSKTSASVLSSSASILSPDTNAMVEQLLGLATAASEFGFKPEIEIDLHRARRDWYAEQLAAALNKAATEKSLENNTAQKSQVTAAVENPLPSQPITSVAKVHSLETGVTIPTTTPTEDFALTLPSCTDSIAFTKNADASAGVAAALTLPSTQPNGATERTKADQPATLGNPVPDESMEPDVFRWFISTPDQKILDSSTLSHSYLPRPWTDSDGWIHTGLGNEHNEEKVIVSDTYIWIRPRDSFNNPRITPSPPQVKSLIQIELDDAFGYPPPGRKPNLPLELEGPFIIEDVAVETEKAKVFHAAQIRGIIIDRSTPLDDIRHAIRKYDEIYAGDEAASGTSDGNENGKGKARAKPSDTSADTSRRRRASRKRTAGQSRGISVPKREDDEPTVKLSETARNKKRRLNIDTESSSVSLDDGSGSLADAESMAVDSKPILLTPRGPGRPSRRAALTAAAAAISGTWQARAKRSKRAPRKAPPESITPPASGMVADGVANTPIALETKEATFEKDDISITAPPEQESRGL</sequence>
<proteinExistence type="predicted"/>
<feature type="compositionally biased region" description="Basic and acidic residues" evidence="1">
    <location>
        <begin position="1090"/>
        <end position="1100"/>
    </location>
</feature>
<feature type="region of interest" description="Disordered" evidence="1">
    <location>
        <begin position="433"/>
        <end position="516"/>
    </location>
</feature>
<evidence type="ECO:0000313" key="3">
    <source>
        <dbReference type="Proteomes" id="UP000091918"/>
    </source>
</evidence>
<feature type="compositionally biased region" description="Basic and acidic residues" evidence="1">
    <location>
        <begin position="970"/>
        <end position="986"/>
    </location>
</feature>
<dbReference type="OrthoDB" id="4505596at2759"/>
<feature type="compositionally biased region" description="Polar residues" evidence="1">
    <location>
        <begin position="433"/>
        <end position="466"/>
    </location>
</feature>
<feature type="region of interest" description="Disordered" evidence="1">
    <location>
        <begin position="568"/>
        <end position="593"/>
    </location>
</feature>
<feature type="region of interest" description="Disordered" evidence="1">
    <location>
        <begin position="736"/>
        <end position="761"/>
    </location>
</feature>
<evidence type="ECO:0000256" key="1">
    <source>
        <dbReference type="SAM" id="MobiDB-lite"/>
    </source>
</evidence>
<feature type="compositionally biased region" description="Basic residues" evidence="1">
    <location>
        <begin position="1053"/>
        <end position="1062"/>
    </location>
</feature>
<dbReference type="STRING" id="1658172.A0A1B7NZD5"/>
<gene>
    <name evidence="2" type="ORF">ACJ72_03521</name>
</gene>
<feature type="compositionally biased region" description="Polar residues" evidence="1">
    <location>
        <begin position="63"/>
        <end position="88"/>
    </location>
</feature>
<feature type="compositionally biased region" description="Basic and acidic residues" evidence="1">
    <location>
        <begin position="486"/>
        <end position="496"/>
    </location>
</feature>
<keyword evidence="3" id="KW-1185">Reference proteome</keyword>
<feature type="compositionally biased region" description="Basic residues" evidence="1">
    <location>
        <begin position="951"/>
        <end position="960"/>
    </location>
</feature>
<reference evidence="2 3" key="1">
    <citation type="submission" date="2015-07" db="EMBL/GenBank/DDBJ databases">
        <title>Emmonsia species relationships and genome sequence.</title>
        <authorList>
            <person name="Cuomo C.A."/>
            <person name="Schwartz I.S."/>
            <person name="Kenyon C."/>
            <person name="de Hoog G.S."/>
            <person name="Govender N.P."/>
            <person name="Botha A."/>
            <person name="Moreno L."/>
            <person name="de Vries M."/>
            <person name="Munoz J.F."/>
            <person name="Stielow J.B."/>
        </authorList>
    </citation>
    <scope>NUCLEOTIDE SEQUENCE [LARGE SCALE GENOMIC DNA]</scope>
    <source>
        <strain evidence="2 3">CBS 136260</strain>
    </source>
</reference>
<feature type="region of interest" description="Disordered" evidence="1">
    <location>
        <begin position="1090"/>
        <end position="1113"/>
    </location>
</feature>
<comment type="caution">
    <text evidence="2">The sequence shown here is derived from an EMBL/GenBank/DDBJ whole genome shotgun (WGS) entry which is preliminary data.</text>
</comment>
<protein>
    <submittedName>
        <fullName evidence="2">Uncharacterized protein</fullName>
    </submittedName>
</protein>
<name>A0A1B7NZD5_9EURO</name>